<dbReference type="EMBL" id="DUZY01000007">
    <property type="protein sequence ID" value="DAD45034.1"/>
    <property type="molecule type" value="Genomic_DNA"/>
</dbReference>
<accession>A0A822ZFU6</accession>
<name>A0A822ZFU6_NELNU</name>
<dbReference type="AlphaFoldDB" id="A0A822ZFU6"/>
<comment type="caution">
    <text evidence="1">The sequence shown here is derived from an EMBL/GenBank/DDBJ whole genome shotgun (WGS) entry which is preliminary data.</text>
</comment>
<sequence>MERVVIYFVEALYSRVSSKTGRTAPMFETSSEDFTLPYKALNDDCPVPIFEVCPFGGDTRND</sequence>
<organism evidence="1 2">
    <name type="scientific">Nelumbo nucifera</name>
    <name type="common">Sacred lotus</name>
    <dbReference type="NCBI Taxonomy" id="4432"/>
    <lineage>
        <taxon>Eukaryota</taxon>
        <taxon>Viridiplantae</taxon>
        <taxon>Streptophyta</taxon>
        <taxon>Embryophyta</taxon>
        <taxon>Tracheophyta</taxon>
        <taxon>Spermatophyta</taxon>
        <taxon>Magnoliopsida</taxon>
        <taxon>Proteales</taxon>
        <taxon>Nelumbonaceae</taxon>
        <taxon>Nelumbo</taxon>
    </lineage>
</organism>
<evidence type="ECO:0000313" key="2">
    <source>
        <dbReference type="Proteomes" id="UP000607653"/>
    </source>
</evidence>
<gene>
    <name evidence="1" type="ORF">HUJ06_003264</name>
</gene>
<keyword evidence="2" id="KW-1185">Reference proteome</keyword>
<proteinExistence type="predicted"/>
<dbReference type="Proteomes" id="UP000607653">
    <property type="component" value="Unassembled WGS sequence"/>
</dbReference>
<protein>
    <submittedName>
        <fullName evidence="1">Uncharacterized protein</fullName>
    </submittedName>
</protein>
<evidence type="ECO:0000313" key="1">
    <source>
        <dbReference type="EMBL" id="DAD45034.1"/>
    </source>
</evidence>
<reference evidence="1 2" key="1">
    <citation type="journal article" date="2020" name="Mol. Biol. Evol.">
        <title>Distinct Expression and Methylation Patterns for Genes with Different Fates following a Single Whole-Genome Duplication in Flowering Plants.</title>
        <authorList>
            <person name="Shi T."/>
            <person name="Rahmani R.S."/>
            <person name="Gugger P.F."/>
            <person name="Wang M."/>
            <person name="Li H."/>
            <person name="Zhang Y."/>
            <person name="Li Z."/>
            <person name="Wang Q."/>
            <person name="Van de Peer Y."/>
            <person name="Marchal K."/>
            <person name="Chen J."/>
        </authorList>
    </citation>
    <scope>NUCLEOTIDE SEQUENCE [LARGE SCALE GENOMIC DNA]</scope>
    <source>
        <tissue evidence="1">Leaf</tissue>
    </source>
</reference>